<dbReference type="InterPro" id="IPR005064">
    <property type="entry name" value="BUG"/>
</dbReference>
<sequence>MALALCATAHAQSDYPNQAIHLVVPFPPGSTSDIAARAVAQKIAGPLGQPVLVENRPGANGALGMQAVARARPDGYTLVVGSVSSTAVPAAIMKTPPFDLLREFQPVAVIAGTTLVLMAAKEAPYDSVADLLAAARKAPGSMTYGNSAGLFLLAMESLKIQSRTDFRAIAYKGPGDAANDLVGGRLSVQPDSLGSATRLIQAGRTKPLAVLSGKRTSAFPQVPTMQELGYKDFDFNSWIGILAPAGTPEPIVERLHREIARAVAADDVRQSYVAAGMDPVSMTPTEYRALLARETAKYQRIVQEAGIEKQ</sequence>
<dbReference type="Pfam" id="PF03401">
    <property type="entry name" value="TctC"/>
    <property type="match status" value="1"/>
</dbReference>
<dbReference type="InterPro" id="IPR042100">
    <property type="entry name" value="Bug_dom1"/>
</dbReference>
<dbReference type="PANTHER" id="PTHR42928">
    <property type="entry name" value="TRICARBOXYLATE-BINDING PROTEIN"/>
    <property type="match status" value="1"/>
</dbReference>
<comment type="caution">
    <text evidence="2">The sequence shown here is derived from an EMBL/GenBank/DDBJ whole genome shotgun (WGS) entry which is preliminary data.</text>
</comment>
<organism evidence="2 3">
    <name type="scientific">Piscinibacter koreensis</name>
    <dbReference type="NCBI Taxonomy" id="2742824"/>
    <lineage>
        <taxon>Bacteria</taxon>
        <taxon>Pseudomonadati</taxon>
        <taxon>Pseudomonadota</taxon>
        <taxon>Betaproteobacteria</taxon>
        <taxon>Burkholderiales</taxon>
        <taxon>Sphaerotilaceae</taxon>
        <taxon>Piscinibacter</taxon>
    </lineage>
</organism>
<dbReference type="PIRSF" id="PIRSF017082">
    <property type="entry name" value="YflP"/>
    <property type="match status" value="1"/>
</dbReference>
<name>A0A7Y6NKE2_9BURK</name>
<reference evidence="2 3" key="1">
    <citation type="submission" date="2020-06" db="EMBL/GenBank/DDBJ databases">
        <title>Schlegella sp. ID0723 isolated from air conditioner.</title>
        <authorList>
            <person name="Kim D.Y."/>
            <person name="Kim D.-U."/>
        </authorList>
    </citation>
    <scope>NUCLEOTIDE SEQUENCE [LARGE SCALE GENOMIC DNA]</scope>
    <source>
        <strain evidence="2 3">ID0723</strain>
    </source>
</reference>
<protein>
    <submittedName>
        <fullName evidence="2">Tripartite tricarboxylate transporter substrate binding protein</fullName>
    </submittedName>
</protein>
<dbReference type="SUPFAM" id="SSF53850">
    <property type="entry name" value="Periplasmic binding protein-like II"/>
    <property type="match status" value="1"/>
</dbReference>
<dbReference type="EMBL" id="JABWMJ010000001">
    <property type="protein sequence ID" value="NUZ04732.1"/>
    <property type="molecule type" value="Genomic_DNA"/>
</dbReference>
<dbReference type="Gene3D" id="3.40.190.150">
    <property type="entry name" value="Bordetella uptake gene, domain 1"/>
    <property type="match status" value="1"/>
</dbReference>
<gene>
    <name evidence="2" type="ORF">HQN59_03055</name>
</gene>
<dbReference type="AlphaFoldDB" id="A0A7Y6NKE2"/>
<proteinExistence type="inferred from homology"/>
<dbReference type="Proteomes" id="UP000529637">
    <property type="component" value="Unassembled WGS sequence"/>
</dbReference>
<dbReference type="Gene3D" id="3.40.190.10">
    <property type="entry name" value="Periplasmic binding protein-like II"/>
    <property type="match status" value="1"/>
</dbReference>
<accession>A0A7Y6NKE2</accession>
<evidence type="ECO:0000313" key="2">
    <source>
        <dbReference type="EMBL" id="NUZ04732.1"/>
    </source>
</evidence>
<comment type="similarity">
    <text evidence="1">Belongs to the UPF0065 (bug) family.</text>
</comment>
<dbReference type="PANTHER" id="PTHR42928:SF5">
    <property type="entry name" value="BLR1237 PROTEIN"/>
    <property type="match status" value="1"/>
</dbReference>
<evidence type="ECO:0000256" key="1">
    <source>
        <dbReference type="ARBA" id="ARBA00006987"/>
    </source>
</evidence>
<evidence type="ECO:0000313" key="3">
    <source>
        <dbReference type="Proteomes" id="UP000529637"/>
    </source>
</evidence>
<dbReference type="CDD" id="cd07012">
    <property type="entry name" value="PBP2_Bug_TTT"/>
    <property type="match status" value="1"/>
</dbReference>
<keyword evidence="3" id="KW-1185">Reference proteome</keyword>